<dbReference type="Pfam" id="PF00440">
    <property type="entry name" value="TetR_N"/>
    <property type="match status" value="1"/>
</dbReference>
<keyword evidence="1" id="KW-0805">Transcription regulation</keyword>
<name>A0A918VI81_9SPHN</name>
<feature type="DNA-binding region" description="H-T-H motif" evidence="4">
    <location>
        <begin position="44"/>
        <end position="63"/>
    </location>
</feature>
<sequence length="212" mass="23099">MDMPVRDTLPPQRRSQAERRAQSEQRLLDAAAQIIATEGYLAATLERVGERAGFSRGLASRKYGSKDGLIEAVIWRVSAHVHEQADAAIVGIACPLEQVLALADRFVELVQRDISVRAYFVLFSAMIANRLETRPVFEEVQIRFGERLEALIVAAQAAGKVSPTLPAQHAAFMLGCLLAGVAIETTMGFDRLADPTAVRTDLTAMLRRALGG</sequence>
<dbReference type="GO" id="GO:0003700">
    <property type="term" value="F:DNA-binding transcription factor activity"/>
    <property type="evidence" value="ECO:0007669"/>
    <property type="project" value="TreeGrafter"/>
</dbReference>
<accession>A0A918VI81</accession>
<proteinExistence type="predicted"/>
<evidence type="ECO:0000313" key="8">
    <source>
        <dbReference type="Proteomes" id="UP000634139"/>
    </source>
</evidence>
<dbReference type="InterPro" id="IPR036271">
    <property type="entry name" value="Tet_transcr_reg_TetR-rel_C_sf"/>
</dbReference>
<protein>
    <submittedName>
        <fullName evidence="7">TetR family transcriptional regulator</fullName>
    </submittedName>
</protein>
<feature type="domain" description="HTH tetR-type" evidence="6">
    <location>
        <begin position="21"/>
        <end position="81"/>
    </location>
</feature>
<dbReference type="Proteomes" id="UP000634139">
    <property type="component" value="Unassembled WGS sequence"/>
</dbReference>
<dbReference type="GO" id="GO:0000976">
    <property type="term" value="F:transcription cis-regulatory region binding"/>
    <property type="evidence" value="ECO:0007669"/>
    <property type="project" value="TreeGrafter"/>
</dbReference>
<evidence type="ECO:0000256" key="3">
    <source>
        <dbReference type="ARBA" id="ARBA00023163"/>
    </source>
</evidence>
<dbReference type="PANTHER" id="PTHR30055">
    <property type="entry name" value="HTH-TYPE TRANSCRIPTIONAL REGULATOR RUTR"/>
    <property type="match status" value="1"/>
</dbReference>
<dbReference type="InterPro" id="IPR001647">
    <property type="entry name" value="HTH_TetR"/>
</dbReference>
<evidence type="ECO:0000259" key="6">
    <source>
        <dbReference type="PROSITE" id="PS50977"/>
    </source>
</evidence>
<dbReference type="Gene3D" id="1.10.10.60">
    <property type="entry name" value="Homeodomain-like"/>
    <property type="match status" value="1"/>
</dbReference>
<evidence type="ECO:0000313" key="7">
    <source>
        <dbReference type="EMBL" id="GGZ99533.1"/>
    </source>
</evidence>
<dbReference type="PRINTS" id="PR00455">
    <property type="entry name" value="HTHTETR"/>
</dbReference>
<reference evidence="7" key="1">
    <citation type="journal article" date="2014" name="Int. J. Syst. Evol. Microbiol.">
        <title>Complete genome sequence of Corynebacterium casei LMG S-19264T (=DSM 44701T), isolated from a smear-ripened cheese.</title>
        <authorList>
            <consortium name="US DOE Joint Genome Institute (JGI-PGF)"/>
            <person name="Walter F."/>
            <person name="Albersmeier A."/>
            <person name="Kalinowski J."/>
            <person name="Ruckert C."/>
        </authorList>
    </citation>
    <scope>NUCLEOTIDE SEQUENCE</scope>
    <source>
        <strain evidence="7">KCTC 32422</strain>
    </source>
</reference>
<keyword evidence="2 4" id="KW-0238">DNA-binding</keyword>
<evidence type="ECO:0000256" key="2">
    <source>
        <dbReference type="ARBA" id="ARBA00023125"/>
    </source>
</evidence>
<keyword evidence="8" id="KW-1185">Reference proteome</keyword>
<dbReference type="SUPFAM" id="SSF48498">
    <property type="entry name" value="Tetracyclin repressor-like, C-terminal domain"/>
    <property type="match status" value="1"/>
</dbReference>
<comment type="caution">
    <text evidence="7">The sequence shown here is derived from an EMBL/GenBank/DDBJ whole genome shotgun (WGS) entry which is preliminary data.</text>
</comment>
<dbReference type="InterPro" id="IPR009057">
    <property type="entry name" value="Homeodomain-like_sf"/>
</dbReference>
<dbReference type="SUPFAM" id="SSF46689">
    <property type="entry name" value="Homeodomain-like"/>
    <property type="match status" value="1"/>
</dbReference>
<dbReference type="AlphaFoldDB" id="A0A918VI81"/>
<dbReference type="Gene3D" id="1.10.357.10">
    <property type="entry name" value="Tetracycline Repressor, domain 2"/>
    <property type="match status" value="1"/>
</dbReference>
<gene>
    <name evidence="7" type="ORF">GCM10011617_19990</name>
</gene>
<dbReference type="EMBL" id="BMZD01000004">
    <property type="protein sequence ID" value="GGZ99533.1"/>
    <property type="molecule type" value="Genomic_DNA"/>
</dbReference>
<dbReference type="PROSITE" id="PS50977">
    <property type="entry name" value="HTH_TETR_2"/>
    <property type="match status" value="1"/>
</dbReference>
<keyword evidence="3" id="KW-0804">Transcription</keyword>
<organism evidence="7 8">
    <name type="scientific">Novosphingobium arvoryzae</name>
    <dbReference type="NCBI Taxonomy" id="1256514"/>
    <lineage>
        <taxon>Bacteria</taxon>
        <taxon>Pseudomonadati</taxon>
        <taxon>Pseudomonadota</taxon>
        <taxon>Alphaproteobacteria</taxon>
        <taxon>Sphingomonadales</taxon>
        <taxon>Sphingomonadaceae</taxon>
        <taxon>Novosphingobium</taxon>
    </lineage>
</organism>
<reference evidence="7" key="2">
    <citation type="submission" date="2020-09" db="EMBL/GenBank/DDBJ databases">
        <authorList>
            <person name="Sun Q."/>
            <person name="Kim S."/>
        </authorList>
    </citation>
    <scope>NUCLEOTIDE SEQUENCE</scope>
    <source>
        <strain evidence="7">KCTC 32422</strain>
    </source>
</reference>
<feature type="region of interest" description="Disordered" evidence="5">
    <location>
        <begin position="1"/>
        <end position="21"/>
    </location>
</feature>
<dbReference type="RefSeq" id="WP_189541034.1">
    <property type="nucleotide sequence ID" value="NZ_BMZD01000004.1"/>
</dbReference>
<evidence type="ECO:0000256" key="1">
    <source>
        <dbReference type="ARBA" id="ARBA00023015"/>
    </source>
</evidence>
<dbReference type="PANTHER" id="PTHR30055:SF234">
    <property type="entry name" value="HTH-TYPE TRANSCRIPTIONAL REGULATOR BETI"/>
    <property type="match status" value="1"/>
</dbReference>
<dbReference type="InterPro" id="IPR050109">
    <property type="entry name" value="HTH-type_TetR-like_transc_reg"/>
</dbReference>
<evidence type="ECO:0000256" key="4">
    <source>
        <dbReference type="PROSITE-ProRule" id="PRU00335"/>
    </source>
</evidence>
<evidence type="ECO:0000256" key="5">
    <source>
        <dbReference type="SAM" id="MobiDB-lite"/>
    </source>
</evidence>